<evidence type="ECO:0000256" key="3">
    <source>
        <dbReference type="ARBA" id="ARBA00012663"/>
    </source>
</evidence>
<keyword evidence="7 9" id="KW-0326">Glycosidase</keyword>
<dbReference type="Pfam" id="PF14845">
    <property type="entry name" value="Glycohydro_20b2"/>
    <property type="match status" value="1"/>
</dbReference>
<comment type="similarity">
    <text evidence="2 9">Belongs to the glycosyl hydrolase 20 family.</text>
</comment>
<feature type="active site" description="Proton donor" evidence="10">
    <location>
        <position position="348"/>
    </location>
</feature>
<dbReference type="PANTHER" id="PTHR22600:SF58">
    <property type="entry name" value="BETA-HEXOSAMINIDASE"/>
    <property type="match status" value="1"/>
</dbReference>
<dbReference type="InterPro" id="IPR017853">
    <property type="entry name" value="GH"/>
</dbReference>
<feature type="domain" description="Beta-hexosaminidase eukaryotic type N-terminal" evidence="13">
    <location>
        <begin position="20"/>
        <end position="162"/>
    </location>
</feature>
<dbReference type="STRING" id="1441469.A0A225AP69"/>
<dbReference type="AlphaFoldDB" id="A0A225AP69"/>
<dbReference type="EMBL" id="LFMY01000008">
    <property type="protein sequence ID" value="OKL59088.1"/>
    <property type="molecule type" value="Genomic_DNA"/>
</dbReference>
<gene>
    <name evidence="14" type="ORF">UA08_05844</name>
</gene>
<comment type="caution">
    <text evidence="14">The sequence shown here is derived from an EMBL/GenBank/DDBJ whole genome shotgun (WGS) entry which is preliminary data.</text>
</comment>
<dbReference type="GO" id="GO:0005975">
    <property type="term" value="P:carbohydrate metabolic process"/>
    <property type="evidence" value="ECO:0007669"/>
    <property type="project" value="InterPro"/>
</dbReference>
<dbReference type="InterPro" id="IPR029018">
    <property type="entry name" value="Hex-like_dom2"/>
</dbReference>
<sequence length="578" mass="64104">MVALSLLAVSLLALNPVSALWPEPTNVTTGTQTLFINEDIRVTYNGQPIVYTAGYEPSTLTSHDIVQGGVSRALDTIFQDGLYPWKFHLRNETDWEPSLFSLKWVNSLKITQTAFDNTTTFKPLAGQVDESYELTVDTNGQAEITAVSSIGVLRALETFTQLFYTYSSNNFYYTPFVPVSIQDKPVKSHRGIMLDTSRNYYSVAAILRTIDGCAASKLNVLHLHVTDAQSWPLEIEALPELSAKGAYRPDYVYTPADIVKIQLYGAVRGVQVILEIDQPEHTAAIGWAYPELLTAYNYEPYTWYCAEPPCGSLRLNDSAVDTFMDTVMGEITKRVYPYTAYFHVGGDEVTANDTLVDPSVGTNATDVIEELLQIYTDKSFARVRGAGLTPMVWEEIPLDWNVTLGSDVVVQSWLGVSSVESLTNLGYKVIDSNYNFLYLDCGRGQWVTFQPGESYTSDAPYNDWCSPTKSWELIYSYRPSANLTAEQANLVIGSEVAIWSETIDEVTLDTLAWPRASVMGEVLWTGELSEEGSSGTRDQTTAAPRLNELRERLLARGINAASVQMPFCTEGGDCIQPA</sequence>
<proteinExistence type="inferred from homology"/>
<evidence type="ECO:0000256" key="8">
    <source>
        <dbReference type="ARBA" id="ARBA00069407"/>
    </source>
</evidence>
<evidence type="ECO:0000256" key="6">
    <source>
        <dbReference type="ARBA" id="ARBA00023180"/>
    </source>
</evidence>
<keyword evidence="5 9" id="KW-0378">Hydrolase</keyword>
<evidence type="ECO:0000259" key="12">
    <source>
        <dbReference type="Pfam" id="PF00728"/>
    </source>
</evidence>
<dbReference type="Proteomes" id="UP000214365">
    <property type="component" value="Unassembled WGS sequence"/>
</dbReference>
<dbReference type="PANTHER" id="PTHR22600">
    <property type="entry name" value="BETA-HEXOSAMINIDASE"/>
    <property type="match status" value="1"/>
</dbReference>
<evidence type="ECO:0000256" key="4">
    <source>
        <dbReference type="ARBA" id="ARBA00022729"/>
    </source>
</evidence>
<dbReference type="SUPFAM" id="SSF51445">
    <property type="entry name" value="(Trans)glycosidases"/>
    <property type="match status" value="1"/>
</dbReference>
<reference evidence="14 15" key="1">
    <citation type="submission" date="2015-06" db="EMBL/GenBank/DDBJ databases">
        <title>Talaromyces atroroseus IBT 11181 draft genome.</title>
        <authorList>
            <person name="Rasmussen K.B."/>
            <person name="Rasmussen S."/>
            <person name="Petersen B."/>
            <person name="Sicheritz-Ponten T."/>
            <person name="Mortensen U.H."/>
            <person name="Thrane U."/>
        </authorList>
    </citation>
    <scope>NUCLEOTIDE SEQUENCE [LARGE SCALE GENOMIC DNA]</scope>
    <source>
        <strain evidence="14 15">IBT 11181</strain>
    </source>
</reference>
<dbReference type="RefSeq" id="XP_020119209.1">
    <property type="nucleotide sequence ID" value="XM_020268158.1"/>
</dbReference>
<dbReference type="GO" id="GO:0016231">
    <property type="term" value="F:beta-N-acetylglucosaminidase activity"/>
    <property type="evidence" value="ECO:0007669"/>
    <property type="project" value="TreeGrafter"/>
</dbReference>
<organism evidence="14 15">
    <name type="scientific">Talaromyces atroroseus</name>
    <dbReference type="NCBI Taxonomy" id="1441469"/>
    <lineage>
        <taxon>Eukaryota</taxon>
        <taxon>Fungi</taxon>
        <taxon>Dikarya</taxon>
        <taxon>Ascomycota</taxon>
        <taxon>Pezizomycotina</taxon>
        <taxon>Eurotiomycetes</taxon>
        <taxon>Eurotiomycetidae</taxon>
        <taxon>Eurotiales</taxon>
        <taxon>Trichocomaceae</taxon>
        <taxon>Talaromyces</taxon>
        <taxon>Talaromyces sect. Trachyspermi</taxon>
    </lineage>
</organism>
<keyword evidence="6" id="KW-0325">Glycoprotein</keyword>
<dbReference type="InterPro" id="IPR029019">
    <property type="entry name" value="HEX_eukaryotic_N"/>
</dbReference>
<evidence type="ECO:0000256" key="1">
    <source>
        <dbReference type="ARBA" id="ARBA00001231"/>
    </source>
</evidence>
<feature type="chain" id="PRO_5013347707" description="Beta-hexosaminidase" evidence="11">
    <location>
        <begin position="20"/>
        <end position="578"/>
    </location>
</feature>
<protein>
    <recommendedName>
        <fullName evidence="8 9">Beta-hexosaminidase</fullName>
        <ecNumber evidence="3 9">3.2.1.52</ecNumber>
    </recommendedName>
</protein>
<dbReference type="PIRSF" id="PIRSF001093">
    <property type="entry name" value="B-hxosamndse_ab_euk"/>
    <property type="match status" value="1"/>
</dbReference>
<keyword evidence="4 11" id="KW-0732">Signal</keyword>
<evidence type="ECO:0000256" key="2">
    <source>
        <dbReference type="ARBA" id="ARBA00006285"/>
    </source>
</evidence>
<evidence type="ECO:0000256" key="5">
    <source>
        <dbReference type="ARBA" id="ARBA00022801"/>
    </source>
</evidence>
<evidence type="ECO:0000256" key="10">
    <source>
        <dbReference type="PIRSR" id="PIRSR001093-1"/>
    </source>
</evidence>
<dbReference type="Pfam" id="PF00728">
    <property type="entry name" value="Glyco_hydro_20"/>
    <property type="match status" value="1"/>
</dbReference>
<feature type="domain" description="Glycoside hydrolase family 20 catalytic" evidence="12">
    <location>
        <begin position="188"/>
        <end position="526"/>
    </location>
</feature>
<dbReference type="Gene3D" id="3.20.20.80">
    <property type="entry name" value="Glycosidases"/>
    <property type="match status" value="1"/>
</dbReference>
<evidence type="ECO:0000256" key="7">
    <source>
        <dbReference type="ARBA" id="ARBA00023295"/>
    </source>
</evidence>
<dbReference type="Gene3D" id="3.30.379.10">
    <property type="entry name" value="Chitobiase/beta-hexosaminidase domain 2-like"/>
    <property type="match status" value="1"/>
</dbReference>
<evidence type="ECO:0000259" key="13">
    <source>
        <dbReference type="Pfam" id="PF14845"/>
    </source>
</evidence>
<evidence type="ECO:0000313" key="14">
    <source>
        <dbReference type="EMBL" id="OKL59088.1"/>
    </source>
</evidence>
<dbReference type="EC" id="3.2.1.52" evidence="3 9"/>
<comment type="catalytic activity">
    <reaction evidence="1 9">
        <text>Hydrolysis of terminal non-reducing N-acetyl-D-hexosamine residues in N-acetyl-beta-D-hexosaminides.</text>
        <dbReference type="EC" id="3.2.1.52"/>
    </reaction>
</comment>
<evidence type="ECO:0000256" key="9">
    <source>
        <dbReference type="PIRNR" id="PIRNR001093"/>
    </source>
</evidence>
<dbReference type="OrthoDB" id="428480at2759"/>
<dbReference type="InterPro" id="IPR025705">
    <property type="entry name" value="Beta_hexosaminidase_sua/sub"/>
</dbReference>
<name>A0A225AP69_TALAT</name>
<keyword evidence="15" id="KW-1185">Reference proteome</keyword>
<dbReference type="InterPro" id="IPR015883">
    <property type="entry name" value="Glyco_hydro_20_cat"/>
</dbReference>
<dbReference type="SUPFAM" id="SSF55545">
    <property type="entry name" value="beta-N-acetylhexosaminidase-like domain"/>
    <property type="match status" value="1"/>
</dbReference>
<dbReference type="FunFam" id="3.20.20.80:FF:000063">
    <property type="entry name" value="Beta-hexosaminidase"/>
    <property type="match status" value="1"/>
</dbReference>
<evidence type="ECO:0000313" key="15">
    <source>
        <dbReference type="Proteomes" id="UP000214365"/>
    </source>
</evidence>
<dbReference type="GO" id="GO:0016020">
    <property type="term" value="C:membrane"/>
    <property type="evidence" value="ECO:0007669"/>
    <property type="project" value="TreeGrafter"/>
</dbReference>
<feature type="signal peptide" evidence="11">
    <location>
        <begin position="1"/>
        <end position="19"/>
    </location>
</feature>
<accession>A0A225AP69</accession>
<evidence type="ECO:0000256" key="11">
    <source>
        <dbReference type="SAM" id="SignalP"/>
    </source>
</evidence>
<dbReference type="GeneID" id="31005600"/>
<dbReference type="GO" id="GO:0030203">
    <property type="term" value="P:glycosaminoglycan metabolic process"/>
    <property type="evidence" value="ECO:0007669"/>
    <property type="project" value="TreeGrafter"/>
</dbReference>
<dbReference type="PRINTS" id="PR00738">
    <property type="entry name" value="GLHYDRLASE20"/>
</dbReference>